<evidence type="ECO:0000259" key="5">
    <source>
        <dbReference type="SMART" id="SM00853"/>
    </source>
</evidence>
<keyword evidence="7" id="KW-0540">Nuclease</keyword>
<dbReference type="InterPro" id="IPR020667">
    <property type="entry name" value="DNA_mismatch_repair_MutL"/>
</dbReference>
<dbReference type="InterPro" id="IPR013507">
    <property type="entry name" value="DNA_mismatch_S5_2-like"/>
</dbReference>
<dbReference type="PANTHER" id="PTHR10073:SF12">
    <property type="entry name" value="DNA MISMATCH REPAIR PROTEIN MLH1"/>
    <property type="match status" value="1"/>
</dbReference>
<keyword evidence="2 4" id="KW-0227">DNA damage</keyword>
<feature type="domain" description="DNA mismatch repair protein S5" evidence="6">
    <location>
        <begin position="208"/>
        <end position="326"/>
    </location>
</feature>
<dbReference type="Pfam" id="PF01119">
    <property type="entry name" value="DNA_mis_repair"/>
    <property type="match status" value="1"/>
</dbReference>
<dbReference type="InterPro" id="IPR014790">
    <property type="entry name" value="MutL_C"/>
</dbReference>
<dbReference type="PANTHER" id="PTHR10073">
    <property type="entry name" value="DNA MISMATCH REPAIR PROTEIN MLH, PMS, MUTL"/>
    <property type="match status" value="1"/>
</dbReference>
<dbReference type="CDD" id="cd00782">
    <property type="entry name" value="MutL_Trans"/>
    <property type="match status" value="1"/>
</dbReference>
<dbReference type="RefSeq" id="WP_142641548.1">
    <property type="nucleotide sequence ID" value="NZ_VDGI01000003.1"/>
</dbReference>
<dbReference type="Gene3D" id="3.30.1370.100">
    <property type="entry name" value="MutL, C-terminal domain, regulatory subdomain"/>
    <property type="match status" value="1"/>
</dbReference>
<dbReference type="InterPro" id="IPR037198">
    <property type="entry name" value="MutL_C_sf"/>
</dbReference>
<dbReference type="InterPro" id="IPR014762">
    <property type="entry name" value="DNA_mismatch_repair_CS"/>
</dbReference>
<gene>
    <name evidence="4 7" type="primary">mutL</name>
    <name evidence="7" type="ORF">FG384_05330</name>
</gene>
<dbReference type="NCBIfam" id="TIGR00585">
    <property type="entry name" value="mutl"/>
    <property type="match status" value="1"/>
</dbReference>
<dbReference type="InterPro" id="IPR042120">
    <property type="entry name" value="MutL_C_dimsub"/>
</dbReference>
<evidence type="ECO:0000256" key="4">
    <source>
        <dbReference type="HAMAP-Rule" id="MF_00149"/>
    </source>
</evidence>
<proteinExistence type="inferred from homology"/>
<comment type="similarity">
    <text evidence="1 4">Belongs to the DNA mismatch repair MutL/HexB family.</text>
</comment>
<reference evidence="7 8" key="1">
    <citation type="submission" date="2019-06" db="EMBL/GenBank/DDBJ databases">
        <title>Psychrobacillus vulpis sp. nov., a new species isolated from feces of a red fox that inhabits in The Tablas de Daimiel Natural Park, Albacete, Spain.</title>
        <authorList>
            <person name="Rodriguez M."/>
            <person name="Reina J.C."/>
            <person name="Bejar V."/>
            <person name="Llamas I."/>
        </authorList>
    </citation>
    <scope>NUCLEOTIDE SEQUENCE [LARGE SCALE GENOMIC DNA]</scope>
    <source>
        <strain evidence="7 8">Z8</strain>
    </source>
</reference>
<evidence type="ECO:0000313" key="7">
    <source>
        <dbReference type="EMBL" id="TQR21017.1"/>
    </source>
</evidence>
<dbReference type="Proteomes" id="UP000316626">
    <property type="component" value="Unassembled WGS sequence"/>
</dbReference>
<dbReference type="GO" id="GO:0032300">
    <property type="term" value="C:mismatch repair complex"/>
    <property type="evidence" value="ECO:0007669"/>
    <property type="project" value="InterPro"/>
</dbReference>
<organism evidence="7 8">
    <name type="scientific">Psychrobacillus vulpis</name>
    <dbReference type="NCBI Taxonomy" id="2325572"/>
    <lineage>
        <taxon>Bacteria</taxon>
        <taxon>Bacillati</taxon>
        <taxon>Bacillota</taxon>
        <taxon>Bacilli</taxon>
        <taxon>Bacillales</taxon>
        <taxon>Bacillaceae</taxon>
        <taxon>Psychrobacillus</taxon>
    </lineage>
</organism>
<comment type="caution">
    <text evidence="7">The sequence shown here is derived from an EMBL/GenBank/DDBJ whole genome shotgun (WGS) entry which is preliminary data.</text>
</comment>
<name>A0A544TU93_9BACI</name>
<dbReference type="GO" id="GO:0006298">
    <property type="term" value="P:mismatch repair"/>
    <property type="evidence" value="ECO:0007669"/>
    <property type="project" value="UniProtKB-UniRule"/>
</dbReference>
<dbReference type="GO" id="GO:0004519">
    <property type="term" value="F:endonuclease activity"/>
    <property type="evidence" value="ECO:0007669"/>
    <property type="project" value="UniProtKB-KW"/>
</dbReference>
<dbReference type="Gene3D" id="3.30.565.10">
    <property type="entry name" value="Histidine kinase-like ATPase, C-terminal domain"/>
    <property type="match status" value="1"/>
</dbReference>
<dbReference type="AlphaFoldDB" id="A0A544TU93"/>
<dbReference type="InterPro" id="IPR002099">
    <property type="entry name" value="MutL/Mlh/PMS"/>
</dbReference>
<dbReference type="InterPro" id="IPR014721">
    <property type="entry name" value="Ribsml_uS5_D2-typ_fold_subgr"/>
</dbReference>
<dbReference type="SMART" id="SM01340">
    <property type="entry name" value="DNA_mis_repair"/>
    <property type="match status" value="1"/>
</dbReference>
<keyword evidence="3 4" id="KW-0234">DNA repair</keyword>
<feature type="domain" description="MutL C-terminal dimerisation" evidence="5">
    <location>
        <begin position="409"/>
        <end position="552"/>
    </location>
</feature>
<dbReference type="Gene3D" id="3.30.230.10">
    <property type="match status" value="1"/>
</dbReference>
<evidence type="ECO:0000256" key="2">
    <source>
        <dbReference type="ARBA" id="ARBA00022763"/>
    </source>
</evidence>
<evidence type="ECO:0000259" key="6">
    <source>
        <dbReference type="SMART" id="SM01340"/>
    </source>
</evidence>
<dbReference type="Gene3D" id="3.30.1540.20">
    <property type="entry name" value="MutL, C-terminal domain, dimerisation subdomain"/>
    <property type="match status" value="1"/>
</dbReference>
<evidence type="ECO:0000313" key="8">
    <source>
        <dbReference type="Proteomes" id="UP000316626"/>
    </source>
</evidence>
<dbReference type="SUPFAM" id="SSF55874">
    <property type="entry name" value="ATPase domain of HSP90 chaperone/DNA topoisomerase II/histidine kinase"/>
    <property type="match status" value="1"/>
</dbReference>
<dbReference type="CDD" id="cd16926">
    <property type="entry name" value="HATPase_MutL-MLH-PMS-like"/>
    <property type="match status" value="1"/>
</dbReference>
<dbReference type="Pfam" id="PF08676">
    <property type="entry name" value="MutL_C"/>
    <property type="match status" value="1"/>
</dbReference>
<dbReference type="FunFam" id="3.30.1370.100:FF:000004">
    <property type="entry name" value="DNA mismatch repair endonuclease MutL"/>
    <property type="match status" value="1"/>
</dbReference>
<dbReference type="PROSITE" id="PS00058">
    <property type="entry name" value="DNA_MISMATCH_REPAIR_1"/>
    <property type="match status" value="1"/>
</dbReference>
<evidence type="ECO:0000256" key="3">
    <source>
        <dbReference type="ARBA" id="ARBA00023204"/>
    </source>
</evidence>
<dbReference type="HAMAP" id="MF_00149">
    <property type="entry name" value="DNA_mis_repair"/>
    <property type="match status" value="1"/>
</dbReference>
<keyword evidence="8" id="KW-1185">Reference proteome</keyword>
<dbReference type="GO" id="GO:0030983">
    <property type="term" value="F:mismatched DNA binding"/>
    <property type="evidence" value="ECO:0007669"/>
    <property type="project" value="InterPro"/>
</dbReference>
<dbReference type="GO" id="GO:0005524">
    <property type="term" value="F:ATP binding"/>
    <property type="evidence" value="ECO:0007669"/>
    <property type="project" value="InterPro"/>
</dbReference>
<dbReference type="InterPro" id="IPR020568">
    <property type="entry name" value="Ribosomal_Su5_D2-typ_SF"/>
</dbReference>
<dbReference type="InterPro" id="IPR036890">
    <property type="entry name" value="HATPase_C_sf"/>
</dbReference>
<dbReference type="InterPro" id="IPR042121">
    <property type="entry name" value="MutL_C_regsub"/>
</dbReference>
<accession>A0A544TU93</accession>
<evidence type="ECO:0000256" key="1">
    <source>
        <dbReference type="ARBA" id="ARBA00006082"/>
    </source>
</evidence>
<sequence>MGQIIVMEELLSNKIAAGEVVERPASVVKELVENAIDASSTSIEIVLEEAGLAKIQVTDNGKGMDEEDAVQSFSRHATSKITTEHDLFRIRSLGFRGEALASIASVSKISLWTSDGENIGTKVELEGGTILSCTPAPIRRGTDIVVKQLFFNTPARLKYLKTIQTELGHSIDLINRLALSYPNIAFKLSNNGQTIIQTSGRGDLRQVLASIYGISNVKKMVAFENESSDFRISGYATLPEITRASKNYITILVNGRWVKHYGLNNAIVDAYHTLLPIGRFPIVVLNIETDPMLTDVNVHPAKHQIRLSKEKELMELVRQTIRSVIHQVQQPPKITEKPIVKQQPSVQFDIFKQSYTEEPKPFNAPAIEEREQPTVVYEEVESLQKEIVVEEIIVEEHVEVKKPFPDLHVVGQIHGTYIVAQSDDGFYLIDQHAAQERIKYEFYKEKVGKVSSSERQALLLPLTFHYSLDEAYRIKESLEELQNVGIFLEEFGTSSFVVREHPTWFPKGHETKIIESLIEQILTNRTTDIKKLREEAAIMMSCKLSIKANHYLTTRDMEQLLDSLKNAQHPLTCPHGRPVIVHFSTYEVEKMFKRVM</sequence>
<protein>
    <recommendedName>
        <fullName evidence="4">DNA mismatch repair protein MutL</fullName>
    </recommendedName>
</protein>
<dbReference type="InterPro" id="IPR038973">
    <property type="entry name" value="MutL/Mlh/Pms-like"/>
</dbReference>
<dbReference type="SUPFAM" id="SSF54211">
    <property type="entry name" value="Ribosomal protein S5 domain 2-like"/>
    <property type="match status" value="1"/>
</dbReference>
<dbReference type="EMBL" id="VDGI01000003">
    <property type="protein sequence ID" value="TQR21017.1"/>
    <property type="molecule type" value="Genomic_DNA"/>
</dbReference>
<dbReference type="GO" id="GO:0016887">
    <property type="term" value="F:ATP hydrolysis activity"/>
    <property type="evidence" value="ECO:0007669"/>
    <property type="project" value="InterPro"/>
</dbReference>
<dbReference type="FunFam" id="3.30.565.10:FF:000003">
    <property type="entry name" value="DNA mismatch repair endonuclease MutL"/>
    <property type="match status" value="1"/>
</dbReference>
<dbReference type="Pfam" id="PF13589">
    <property type="entry name" value="HATPase_c_3"/>
    <property type="match status" value="1"/>
</dbReference>
<keyword evidence="7" id="KW-0378">Hydrolase</keyword>
<keyword evidence="7" id="KW-0255">Endonuclease</keyword>
<dbReference type="GO" id="GO:0140664">
    <property type="term" value="F:ATP-dependent DNA damage sensor activity"/>
    <property type="evidence" value="ECO:0007669"/>
    <property type="project" value="InterPro"/>
</dbReference>
<dbReference type="OrthoDB" id="9763467at2"/>
<dbReference type="SUPFAM" id="SSF118116">
    <property type="entry name" value="DNA mismatch repair protein MutL"/>
    <property type="match status" value="1"/>
</dbReference>
<dbReference type="SMART" id="SM00853">
    <property type="entry name" value="MutL_C"/>
    <property type="match status" value="1"/>
</dbReference>
<comment type="function">
    <text evidence="4">This protein is involved in the repair of mismatches in DNA. It is required for dam-dependent methyl-directed DNA mismatch repair. May act as a 'molecular matchmaker', a protein that promotes the formation of a stable complex between two or more DNA-binding proteins in an ATP-dependent manner without itself being part of a final effector complex.</text>
</comment>